<keyword evidence="6" id="KW-0732">Signal</keyword>
<evidence type="ECO:0000256" key="2">
    <source>
        <dbReference type="ARBA" id="ARBA00010446"/>
    </source>
</evidence>
<dbReference type="InterPro" id="IPR001338">
    <property type="entry name" value="Class_I_Hydrophobin"/>
</dbReference>
<evidence type="ECO:0000256" key="4">
    <source>
        <dbReference type="ARBA" id="ARBA00022525"/>
    </source>
</evidence>
<comment type="subcellular location">
    <subcellularLocation>
        <location evidence="1 6">Secreted</location>
        <location evidence="1 6">Cell wall</location>
    </subcellularLocation>
</comment>
<organism evidence="7 8">
    <name type="scientific">Tricholomella constricta</name>
    <dbReference type="NCBI Taxonomy" id="117010"/>
    <lineage>
        <taxon>Eukaryota</taxon>
        <taxon>Fungi</taxon>
        <taxon>Dikarya</taxon>
        <taxon>Basidiomycota</taxon>
        <taxon>Agaricomycotina</taxon>
        <taxon>Agaricomycetes</taxon>
        <taxon>Agaricomycetidae</taxon>
        <taxon>Agaricales</taxon>
        <taxon>Tricholomatineae</taxon>
        <taxon>Lyophyllaceae</taxon>
        <taxon>Tricholomella</taxon>
    </lineage>
</organism>
<evidence type="ECO:0000256" key="3">
    <source>
        <dbReference type="ARBA" id="ARBA00022512"/>
    </source>
</evidence>
<keyword evidence="4 6" id="KW-0964">Secreted</keyword>
<dbReference type="OrthoDB" id="4225815at2759"/>
<reference evidence="7 8" key="1">
    <citation type="journal article" date="2020" name="ISME J.">
        <title>Uncovering the hidden diversity of litter-decomposition mechanisms in mushroom-forming fungi.</title>
        <authorList>
            <person name="Floudas D."/>
            <person name="Bentzer J."/>
            <person name="Ahren D."/>
            <person name="Johansson T."/>
            <person name="Persson P."/>
            <person name="Tunlid A."/>
        </authorList>
    </citation>
    <scope>NUCLEOTIDE SEQUENCE [LARGE SCALE GENOMIC DNA]</scope>
    <source>
        <strain evidence="7 8">CBS 661.87</strain>
    </source>
</reference>
<evidence type="ECO:0000256" key="1">
    <source>
        <dbReference type="ARBA" id="ARBA00004191"/>
    </source>
</evidence>
<dbReference type="EMBL" id="JAACJP010000005">
    <property type="protein sequence ID" value="KAF5384258.1"/>
    <property type="molecule type" value="Genomic_DNA"/>
</dbReference>
<sequence>MSTVPISVHLSRLLPLRRRLLKEMKFTAVFAVAAAAAASVGAVPAETNANRLARGLTPLPPVRRATPVGAARRSSPSGTPYQCSTGPVQCCNSLTTSSNPIASTLIGLLGVVVGPNVAVGLTCSPLSVIGIGGNSCSQQTVCCRNNNFNGLIAIGCTPININL</sequence>
<dbReference type="GO" id="GO:0005199">
    <property type="term" value="F:structural constituent of cell wall"/>
    <property type="evidence" value="ECO:0007669"/>
    <property type="project" value="InterPro"/>
</dbReference>
<evidence type="ECO:0000313" key="8">
    <source>
        <dbReference type="Proteomes" id="UP000565441"/>
    </source>
</evidence>
<comment type="caution">
    <text evidence="7">The sequence shown here is derived from an EMBL/GenBank/DDBJ whole genome shotgun (WGS) entry which is preliminary data.</text>
</comment>
<gene>
    <name evidence="7" type="ORF">D9615_003437</name>
</gene>
<dbReference type="SMART" id="SM00075">
    <property type="entry name" value="HYDRO"/>
    <property type="match status" value="1"/>
</dbReference>
<dbReference type="GO" id="GO:0009277">
    <property type="term" value="C:fungal-type cell wall"/>
    <property type="evidence" value="ECO:0007669"/>
    <property type="project" value="InterPro"/>
</dbReference>
<name>A0A8H5HJ20_9AGAR</name>
<proteinExistence type="inferred from homology"/>
<comment type="similarity">
    <text evidence="2 6">Belongs to the fungal hydrophobin family.</text>
</comment>
<dbReference type="AlphaFoldDB" id="A0A8H5HJ20"/>
<evidence type="ECO:0000313" key="7">
    <source>
        <dbReference type="EMBL" id="KAF5384258.1"/>
    </source>
</evidence>
<accession>A0A8H5HJ20</accession>
<dbReference type="Proteomes" id="UP000565441">
    <property type="component" value="Unassembled WGS sequence"/>
</dbReference>
<keyword evidence="3 6" id="KW-0134">Cell wall</keyword>
<protein>
    <recommendedName>
        <fullName evidence="6">Hydrophobin</fullName>
    </recommendedName>
</protein>
<keyword evidence="8" id="KW-1185">Reference proteome</keyword>
<keyword evidence="5 6" id="KW-1015">Disulfide bond</keyword>
<dbReference type="CDD" id="cd23507">
    <property type="entry name" value="hydrophobin_I"/>
    <property type="match status" value="1"/>
</dbReference>
<evidence type="ECO:0000256" key="5">
    <source>
        <dbReference type="ARBA" id="ARBA00023157"/>
    </source>
</evidence>
<evidence type="ECO:0000256" key="6">
    <source>
        <dbReference type="RuleBase" id="RU365009"/>
    </source>
</evidence>
<dbReference type="Pfam" id="PF01185">
    <property type="entry name" value="Hydrophobin"/>
    <property type="match status" value="1"/>
</dbReference>